<dbReference type="EMBL" id="PFPL01000022">
    <property type="protein sequence ID" value="PIZ96432.1"/>
    <property type="molecule type" value="Genomic_DNA"/>
</dbReference>
<evidence type="ECO:0000313" key="3">
    <source>
        <dbReference type="Proteomes" id="UP000231453"/>
    </source>
</evidence>
<feature type="compositionally biased region" description="Basic and acidic residues" evidence="1">
    <location>
        <begin position="132"/>
        <end position="147"/>
    </location>
</feature>
<accession>A0A2M7VBE9</accession>
<evidence type="ECO:0000256" key="1">
    <source>
        <dbReference type="SAM" id="MobiDB-lite"/>
    </source>
</evidence>
<name>A0A2M7VBE9_9BACT</name>
<comment type="caution">
    <text evidence="2">The sequence shown here is derived from an EMBL/GenBank/DDBJ whole genome shotgun (WGS) entry which is preliminary data.</text>
</comment>
<sequence length="198" mass="23249">MLFLYVLMQSCVELNIWGKDDFVDPVRHVLHGFSFPRERDAQEVPLHVEFREELKPDGDLAPSGRKKLQARNVQYRLTWRKTFRRAGRLPSDHTLAEVQRIRLLRLRPIGRKRCGRDLDLPRQRCVRVPVLREHGPHEQPRRRDVQRRGSTTLPERLLPATLVPAARLLRLSTVQKWVQKGLRVSTLEAFMFSFAFSS</sequence>
<organism evidence="2 3">
    <name type="scientific">Candidatus Magasanikbacteria bacterium CG_4_10_14_0_2_um_filter_33_14</name>
    <dbReference type="NCBI Taxonomy" id="1974636"/>
    <lineage>
        <taxon>Bacteria</taxon>
        <taxon>Candidatus Magasanikiibacteriota</taxon>
    </lineage>
</organism>
<dbReference type="AlphaFoldDB" id="A0A2M7VBE9"/>
<feature type="region of interest" description="Disordered" evidence="1">
    <location>
        <begin position="132"/>
        <end position="151"/>
    </location>
</feature>
<proteinExistence type="predicted"/>
<dbReference type="Proteomes" id="UP000231453">
    <property type="component" value="Unassembled WGS sequence"/>
</dbReference>
<evidence type="ECO:0000313" key="2">
    <source>
        <dbReference type="EMBL" id="PIZ96432.1"/>
    </source>
</evidence>
<gene>
    <name evidence="2" type="ORF">COX80_01285</name>
</gene>
<protein>
    <submittedName>
        <fullName evidence="2">Uncharacterized protein</fullName>
    </submittedName>
</protein>
<reference evidence="3" key="1">
    <citation type="submission" date="2017-09" db="EMBL/GenBank/DDBJ databases">
        <title>Depth-based differentiation of microbial function through sediment-hosted aquifers and enrichment of novel symbionts in the deep terrestrial subsurface.</title>
        <authorList>
            <person name="Probst A.J."/>
            <person name="Ladd B."/>
            <person name="Jarett J.K."/>
            <person name="Geller-Mcgrath D.E."/>
            <person name="Sieber C.M.K."/>
            <person name="Emerson J.B."/>
            <person name="Anantharaman K."/>
            <person name="Thomas B.C."/>
            <person name="Malmstrom R."/>
            <person name="Stieglmeier M."/>
            <person name="Klingl A."/>
            <person name="Woyke T."/>
            <person name="Ryan C.M."/>
            <person name="Banfield J.F."/>
        </authorList>
    </citation>
    <scope>NUCLEOTIDE SEQUENCE [LARGE SCALE GENOMIC DNA]</scope>
</reference>